<dbReference type="OrthoDB" id="9972683at2759"/>
<dbReference type="Gene3D" id="3.40.50.1820">
    <property type="entry name" value="alpha/beta hydrolase"/>
    <property type="match status" value="1"/>
</dbReference>
<dbReference type="GO" id="GO:0016747">
    <property type="term" value="F:acyltransferase activity, transferring groups other than amino-acyl groups"/>
    <property type="evidence" value="ECO:0007669"/>
    <property type="project" value="InterPro"/>
</dbReference>
<dbReference type="KEGG" id="ffu:CLAFUR5_04945"/>
<evidence type="ECO:0000256" key="2">
    <source>
        <dbReference type="PIRSR" id="PIRSR000443-1"/>
    </source>
</evidence>
<dbReference type="PIRSF" id="PIRSF000443">
    <property type="entry name" value="Homoser_Ac_trans"/>
    <property type="match status" value="1"/>
</dbReference>
<dbReference type="Proteomes" id="UP000756132">
    <property type="component" value="Chromosome 4"/>
</dbReference>
<dbReference type="OMA" id="HHAIRAF"/>
<dbReference type="PANTHER" id="PTHR32268:SF15">
    <property type="entry name" value="HOMOSERINE ACETYLTRANSFERASE FAMILY PROTEIN (AFU_ORTHOLOGUE AFUA_1G15350)"/>
    <property type="match status" value="1"/>
</dbReference>
<dbReference type="GeneID" id="71984823"/>
<name>A0A9Q8LFM4_PASFU</name>
<feature type="active site" evidence="2">
    <location>
        <position position="310"/>
    </location>
</feature>
<proteinExistence type="inferred from homology"/>
<accession>A0A9Q8LFM4</accession>
<dbReference type="InterPro" id="IPR008220">
    <property type="entry name" value="HAT_MetX-like"/>
</dbReference>
<organism evidence="4 5">
    <name type="scientific">Passalora fulva</name>
    <name type="common">Tomato leaf mold</name>
    <name type="synonym">Cladosporium fulvum</name>
    <dbReference type="NCBI Taxonomy" id="5499"/>
    <lineage>
        <taxon>Eukaryota</taxon>
        <taxon>Fungi</taxon>
        <taxon>Dikarya</taxon>
        <taxon>Ascomycota</taxon>
        <taxon>Pezizomycotina</taxon>
        <taxon>Dothideomycetes</taxon>
        <taxon>Dothideomycetidae</taxon>
        <taxon>Mycosphaerellales</taxon>
        <taxon>Mycosphaerellaceae</taxon>
        <taxon>Fulvia</taxon>
    </lineage>
</organism>
<reference evidence="4" key="2">
    <citation type="journal article" date="2022" name="Microb. Genom.">
        <title>A chromosome-scale genome assembly of the tomato pathogen Cladosporium fulvum reveals a compartmentalized genome architecture and the presence of a dispensable chromosome.</title>
        <authorList>
            <person name="Zaccaron A.Z."/>
            <person name="Chen L.H."/>
            <person name="Samaras A."/>
            <person name="Stergiopoulos I."/>
        </authorList>
    </citation>
    <scope>NUCLEOTIDE SEQUENCE</scope>
    <source>
        <strain evidence="4">Race5_Kim</strain>
    </source>
</reference>
<dbReference type="InterPro" id="IPR000073">
    <property type="entry name" value="AB_hydrolase_1"/>
</dbReference>
<feature type="active site" description="Nucleophile" evidence="2">
    <location>
        <position position="129"/>
    </location>
</feature>
<protein>
    <submittedName>
        <fullName evidence="4">Homoserine O-acetyltransferase</fullName>
    </submittedName>
</protein>
<keyword evidence="5" id="KW-1185">Reference proteome</keyword>
<dbReference type="SUPFAM" id="SSF53474">
    <property type="entry name" value="alpha/beta-Hydrolases"/>
    <property type="match status" value="1"/>
</dbReference>
<gene>
    <name evidence="4" type="ORF">CLAFUR5_04945</name>
</gene>
<feature type="active site" evidence="2">
    <location>
        <position position="281"/>
    </location>
</feature>
<dbReference type="Pfam" id="PF00561">
    <property type="entry name" value="Abhydrolase_1"/>
    <property type="match status" value="1"/>
</dbReference>
<evidence type="ECO:0000313" key="4">
    <source>
        <dbReference type="EMBL" id="UJO16541.1"/>
    </source>
</evidence>
<feature type="domain" description="AB hydrolase-1" evidence="3">
    <location>
        <begin position="39"/>
        <end position="161"/>
    </location>
</feature>
<dbReference type="AlphaFoldDB" id="A0A9Q8LFM4"/>
<sequence length="336" mass="37142">MPETKYFSKDITLSTHSVPPNTTFPAKLAYWTLGSPLSPAILLPTCYGGTLASTSPFLYADDGPLPPSKYFLIVVALLGGGESSSPSNTPAPYNGPEFPKTTYEDNICLQYALCQELGIKRLHAYIGFSMGGQQAYHMSTLYPDFVENMVCMAGSARTSWHNWCFLEGPKQALINSVDFHDGHYTDTAVRGTKAFFRVYSTWALSPEWFRQKSWEASGFDNLEAYLGARWSGPADANDLLALLWTWQQGDIGVYHPDDGGDLTKTLARIKARCLIMPSRTDQYFPAEDNAEEVKHLNDGVCRPIETIWGHIAGGGGGTKEDTEFMKSEIAKFLQVS</sequence>
<evidence type="ECO:0000256" key="1">
    <source>
        <dbReference type="ARBA" id="ARBA00006886"/>
    </source>
</evidence>
<dbReference type="PANTHER" id="PTHR32268">
    <property type="entry name" value="HOMOSERINE O-ACETYLTRANSFERASE"/>
    <property type="match status" value="1"/>
</dbReference>
<comment type="similarity">
    <text evidence="1">Belongs to the AB hydrolase superfamily. MetX family.</text>
</comment>
<dbReference type="EMBL" id="CP090166">
    <property type="protein sequence ID" value="UJO16541.1"/>
    <property type="molecule type" value="Genomic_DNA"/>
</dbReference>
<evidence type="ECO:0000259" key="3">
    <source>
        <dbReference type="Pfam" id="PF00561"/>
    </source>
</evidence>
<reference evidence="4" key="1">
    <citation type="submission" date="2021-12" db="EMBL/GenBank/DDBJ databases">
        <authorList>
            <person name="Zaccaron A."/>
            <person name="Stergiopoulos I."/>
        </authorList>
    </citation>
    <scope>NUCLEOTIDE SEQUENCE</scope>
    <source>
        <strain evidence="4">Race5_Kim</strain>
    </source>
</reference>
<dbReference type="RefSeq" id="XP_047760907.1">
    <property type="nucleotide sequence ID" value="XM_047904093.1"/>
</dbReference>
<evidence type="ECO:0000313" key="5">
    <source>
        <dbReference type="Proteomes" id="UP000756132"/>
    </source>
</evidence>
<dbReference type="InterPro" id="IPR029058">
    <property type="entry name" value="AB_hydrolase_fold"/>
</dbReference>